<dbReference type="PANTHER" id="PTHR45947">
    <property type="entry name" value="SULFOQUINOVOSYL TRANSFERASE SQD2"/>
    <property type="match status" value="1"/>
</dbReference>
<dbReference type="RefSeq" id="WP_224122037.1">
    <property type="nucleotide sequence ID" value="NZ_JAIQZJ010000002.1"/>
</dbReference>
<gene>
    <name evidence="4" type="ORF">K8U61_05765</name>
</gene>
<dbReference type="InterPro" id="IPR050194">
    <property type="entry name" value="Glycosyltransferase_grp1"/>
</dbReference>
<feature type="domain" description="Glycosyltransferase subfamily 4-like N-terminal" evidence="3">
    <location>
        <begin position="15"/>
        <end position="172"/>
    </location>
</feature>
<evidence type="ECO:0000313" key="5">
    <source>
        <dbReference type="Proteomes" id="UP000780875"/>
    </source>
</evidence>
<evidence type="ECO:0000313" key="4">
    <source>
        <dbReference type="EMBL" id="MBZ5737661.1"/>
    </source>
</evidence>
<name>A0ABS7UAA5_9ACTN</name>
<dbReference type="Pfam" id="PF13439">
    <property type="entry name" value="Glyco_transf_4"/>
    <property type="match status" value="1"/>
</dbReference>
<protein>
    <submittedName>
        <fullName evidence="4">Glycosyltransferase family 4 protein</fullName>
    </submittedName>
</protein>
<dbReference type="InterPro" id="IPR028098">
    <property type="entry name" value="Glyco_trans_4-like_N"/>
</dbReference>
<dbReference type="EMBL" id="JAIQZJ010000002">
    <property type="protein sequence ID" value="MBZ5737661.1"/>
    <property type="molecule type" value="Genomic_DNA"/>
</dbReference>
<keyword evidence="5" id="KW-1185">Reference proteome</keyword>
<accession>A0ABS7UAA5</accession>
<dbReference type="CDD" id="cd03801">
    <property type="entry name" value="GT4_PimA-like"/>
    <property type="match status" value="1"/>
</dbReference>
<proteinExistence type="predicted"/>
<dbReference type="Proteomes" id="UP000780875">
    <property type="component" value="Unassembled WGS sequence"/>
</dbReference>
<comment type="caution">
    <text evidence="4">The sequence shown here is derived from an EMBL/GenBank/DDBJ whole genome shotgun (WGS) entry which is preliminary data.</text>
</comment>
<keyword evidence="1" id="KW-0328">Glycosyltransferase</keyword>
<dbReference type="SUPFAM" id="SSF53756">
    <property type="entry name" value="UDP-Glycosyltransferase/glycogen phosphorylase"/>
    <property type="match status" value="1"/>
</dbReference>
<dbReference type="PANTHER" id="PTHR45947:SF3">
    <property type="entry name" value="SULFOQUINOVOSYL TRANSFERASE SQD2"/>
    <property type="match status" value="1"/>
</dbReference>
<evidence type="ECO:0000259" key="3">
    <source>
        <dbReference type="Pfam" id="PF13439"/>
    </source>
</evidence>
<sequence>MRAAVVTPRFPPDAGGVEEYAAWVARTLRDAGHDVLVVTTGRGRRRTETTYDGMRVVRLGTWLTVSNTPVHPAWPVQLRRLLADVDVVSAHAPVPGLADLAAYVSAAPVVLTYHSGSMVKGGHPADPLLRAYERRVLPRVLDRCRELVAVSPASLAHATGRAHLLPPGVDTTVFGPGDEPRGRGVLYVGRLERTSRWKGVPVLLDALPRLRDLVPGARLDVVGDGDDVEALQKHAADLGVADLVTWHGRVDHAALAPHYRRAGVTVLPSLTESEAFGMTLAEAMACGSPVVGTTVGGIPYAVRDGVDGRLVPPGDAVALADALAQALTDPVTSPDPQRWAWERQADRTVRLLEGAVR</sequence>
<reference evidence="4 5" key="1">
    <citation type="submission" date="2021-09" db="EMBL/GenBank/DDBJ databases">
        <title>Whole genome sequence of Nocardioides sp. GBK3QG-3.</title>
        <authorList>
            <person name="Tuo L."/>
        </authorList>
    </citation>
    <scope>NUCLEOTIDE SEQUENCE [LARGE SCALE GENOMIC DNA]</scope>
    <source>
        <strain evidence="4 5">GBK3QG-3</strain>
    </source>
</reference>
<evidence type="ECO:0000256" key="1">
    <source>
        <dbReference type="ARBA" id="ARBA00022676"/>
    </source>
</evidence>
<dbReference type="Pfam" id="PF13692">
    <property type="entry name" value="Glyco_trans_1_4"/>
    <property type="match status" value="1"/>
</dbReference>
<dbReference type="Gene3D" id="3.40.50.2000">
    <property type="entry name" value="Glycogen Phosphorylase B"/>
    <property type="match status" value="2"/>
</dbReference>
<organism evidence="4 5">
    <name type="scientific">Nocardioides mangrovi</name>
    <dbReference type="NCBI Taxonomy" id="2874580"/>
    <lineage>
        <taxon>Bacteria</taxon>
        <taxon>Bacillati</taxon>
        <taxon>Actinomycetota</taxon>
        <taxon>Actinomycetes</taxon>
        <taxon>Propionibacteriales</taxon>
        <taxon>Nocardioidaceae</taxon>
        <taxon>Nocardioides</taxon>
    </lineage>
</organism>
<keyword evidence="2" id="KW-0808">Transferase</keyword>
<evidence type="ECO:0000256" key="2">
    <source>
        <dbReference type="ARBA" id="ARBA00022679"/>
    </source>
</evidence>